<dbReference type="GO" id="GO:0033735">
    <property type="term" value="F:aspartate dehydrogenase [NAD(P)+] activity"/>
    <property type="evidence" value="ECO:0007669"/>
    <property type="project" value="UniProtKB-EC"/>
</dbReference>
<evidence type="ECO:0000256" key="1">
    <source>
        <dbReference type="ARBA" id="ARBA00008331"/>
    </source>
</evidence>
<evidence type="ECO:0000256" key="3">
    <source>
        <dbReference type="ARBA" id="ARBA00022857"/>
    </source>
</evidence>
<protein>
    <recommendedName>
        <fullName evidence="6">L-aspartate dehydrogenase</fullName>
        <ecNumber evidence="6">1.4.1.21</ecNumber>
    </recommendedName>
</protein>
<dbReference type="Proteomes" id="UP000289200">
    <property type="component" value="Unassembled WGS sequence"/>
</dbReference>
<keyword evidence="10" id="KW-1185">Reference proteome</keyword>
<evidence type="ECO:0000259" key="7">
    <source>
        <dbReference type="Pfam" id="PF01958"/>
    </source>
</evidence>
<dbReference type="PIRSF" id="PIRSF005227">
    <property type="entry name" value="Asp_dh_NAD_syn"/>
    <property type="match status" value="1"/>
</dbReference>
<dbReference type="HAMAP" id="MF_01265">
    <property type="entry name" value="NadX"/>
    <property type="match status" value="1"/>
</dbReference>
<dbReference type="InterPro" id="IPR036291">
    <property type="entry name" value="NAD(P)-bd_dom_sf"/>
</dbReference>
<evidence type="ECO:0000256" key="4">
    <source>
        <dbReference type="ARBA" id="ARBA00023002"/>
    </source>
</evidence>
<evidence type="ECO:0000256" key="6">
    <source>
        <dbReference type="HAMAP-Rule" id="MF_01265"/>
    </source>
</evidence>
<evidence type="ECO:0000256" key="5">
    <source>
        <dbReference type="ARBA" id="ARBA00023027"/>
    </source>
</evidence>
<reference evidence="10" key="1">
    <citation type="submission" date="2018-10" db="EMBL/GenBank/DDBJ databases">
        <authorList>
            <person name="Peiro R."/>
            <person name="Begona"/>
            <person name="Cbmso G."/>
            <person name="Lopez M."/>
            <person name="Gonzalez S."/>
            <person name="Sacristan E."/>
            <person name="Castillo E."/>
        </authorList>
    </citation>
    <scope>NUCLEOTIDE SEQUENCE [LARGE SCALE GENOMIC DNA]</scope>
</reference>
<dbReference type="SUPFAM" id="SSF51735">
    <property type="entry name" value="NAD(P)-binding Rossmann-fold domains"/>
    <property type="match status" value="1"/>
</dbReference>
<organism evidence="9 10">
    <name type="scientific">Rhodoplanes serenus</name>
    <dbReference type="NCBI Taxonomy" id="200615"/>
    <lineage>
        <taxon>Bacteria</taxon>
        <taxon>Pseudomonadati</taxon>
        <taxon>Pseudomonadota</taxon>
        <taxon>Alphaproteobacteria</taxon>
        <taxon>Hyphomicrobiales</taxon>
        <taxon>Nitrobacteraceae</taxon>
        <taxon>Rhodoplanes</taxon>
    </lineage>
</organism>
<dbReference type="InterPro" id="IPR002811">
    <property type="entry name" value="Asp_DH"/>
</dbReference>
<dbReference type="SUPFAM" id="SSF55347">
    <property type="entry name" value="Glyceraldehyde-3-phosphate dehydrogenase-like, C-terminal domain"/>
    <property type="match status" value="1"/>
</dbReference>
<evidence type="ECO:0000256" key="2">
    <source>
        <dbReference type="ARBA" id="ARBA00022642"/>
    </source>
</evidence>
<comment type="caution">
    <text evidence="9">The sequence shown here is derived from an EMBL/GenBank/DDBJ whole genome shotgun (WGS) entry which is preliminary data.</text>
</comment>
<dbReference type="RefSeq" id="WP_129607485.1">
    <property type="nucleotide sequence ID" value="NZ_UWOC01000022.1"/>
</dbReference>
<keyword evidence="4 6" id="KW-0560">Oxidoreductase</keyword>
<comment type="pathway">
    <text evidence="6">Cofactor biosynthesis; NAD(+) biosynthesis; iminoaspartate from L-aspartate (dehydrogenase route): step 1/1.</text>
</comment>
<keyword evidence="3 6" id="KW-0521">NADP</keyword>
<dbReference type="InterPro" id="IPR020626">
    <property type="entry name" value="Asp_DH_prok"/>
</dbReference>
<dbReference type="GO" id="GO:0050661">
    <property type="term" value="F:NADP binding"/>
    <property type="evidence" value="ECO:0007669"/>
    <property type="project" value="UniProtKB-UniRule"/>
</dbReference>
<dbReference type="PANTHER" id="PTHR31873">
    <property type="entry name" value="L-ASPARTATE DEHYDROGENASE-RELATED"/>
    <property type="match status" value="1"/>
</dbReference>
<feature type="active site" evidence="6">
    <location>
        <position position="220"/>
    </location>
</feature>
<dbReference type="NCBIfam" id="NF009825">
    <property type="entry name" value="PRK13302.1"/>
    <property type="match status" value="1"/>
</dbReference>
<comment type="function">
    <text evidence="6">Specifically catalyzes the NAD or NADP-dependent dehydrogenation of L-aspartate to iminoaspartate.</text>
</comment>
<feature type="binding site" evidence="6">
    <location>
        <position position="190"/>
    </location>
    <ligand>
        <name>NAD(+)</name>
        <dbReference type="ChEBI" id="CHEBI:57540"/>
    </ligand>
</feature>
<keyword evidence="5 6" id="KW-0520">NAD</keyword>
<proteinExistence type="inferred from homology"/>
<dbReference type="Gene3D" id="3.30.360.10">
    <property type="entry name" value="Dihydrodipicolinate Reductase, domain 2"/>
    <property type="match status" value="1"/>
</dbReference>
<comment type="miscellaneous">
    <text evidence="6">The iminoaspartate product is unstable in aqueous solution and can decompose to oxaloacetate and ammonia.</text>
</comment>
<dbReference type="EC" id="1.4.1.21" evidence="6"/>
<name>A0A3S4AY82_9BRAD</name>
<dbReference type="GO" id="GO:0051287">
    <property type="term" value="F:NAD binding"/>
    <property type="evidence" value="ECO:0007669"/>
    <property type="project" value="UniProtKB-UniRule"/>
</dbReference>
<dbReference type="EMBL" id="UWOC01000022">
    <property type="protein sequence ID" value="VCU07119.1"/>
    <property type="molecule type" value="Genomic_DNA"/>
</dbReference>
<feature type="domain" description="Aspartate dehydrogenase" evidence="7">
    <location>
        <begin position="169"/>
        <end position="254"/>
    </location>
</feature>
<feature type="domain" description="Aspartate/homoserine dehydrogenase NAD-binding" evidence="8">
    <location>
        <begin position="10"/>
        <end position="119"/>
    </location>
</feature>
<accession>A0A3S4AY82</accession>
<dbReference type="AlphaFoldDB" id="A0A3S4AY82"/>
<dbReference type="GO" id="GO:0016639">
    <property type="term" value="F:oxidoreductase activity, acting on the CH-NH2 group of donors, NAD or NADP as acceptor"/>
    <property type="evidence" value="ECO:0007669"/>
    <property type="project" value="UniProtKB-UniRule"/>
</dbReference>
<dbReference type="PANTHER" id="PTHR31873:SF6">
    <property type="entry name" value="ASPARTATE DEHYDROGENASE DOMAIN-CONTAINING PROTEIN"/>
    <property type="match status" value="1"/>
</dbReference>
<sequence>MVPLRIGVAGLGAIGRIVTRALADGMPGLELACIAVRDPGKARTWLEQQSIPCPIVKLEAMPSHADLVVECAPASVLEDICRPMLSARKRVMVLSAGALLPRPELLELAKRKGGQIIIPTGALIGLDAVTAAAQGTVHSVRMVTRKPPRGLAGAPFLVDNGISVDGLGEPLRVFAGSAREAAAGFPANVNVVAALALAGIGPDRTTIEIWADPGVERNCHTIEVDADSAKFSMSIENIPSENPRTGRITALSVLAALAKLTAPLRVGT</sequence>
<dbReference type="UniPathway" id="UPA00253">
    <property type="reaction ID" value="UER00456"/>
</dbReference>
<dbReference type="InterPro" id="IPR005106">
    <property type="entry name" value="Asp/hSer_DH_NAD-bd"/>
</dbReference>
<evidence type="ECO:0000259" key="8">
    <source>
        <dbReference type="Pfam" id="PF03447"/>
    </source>
</evidence>
<evidence type="ECO:0000313" key="10">
    <source>
        <dbReference type="Proteomes" id="UP000289200"/>
    </source>
</evidence>
<comment type="similarity">
    <text evidence="1 6">Belongs to the L-aspartate dehydrogenase family.</text>
</comment>
<dbReference type="GO" id="GO:0009435">
    <property type="term" value="P:NAD+ biosynthetic process"/>
    <property type="evidence" value="ECO:0007669"/>
    <property type="project" value="UniProtKB-UniRule"/>
</dbReference>
<dbReference type="InterPro" id="IPR011182">
    <property type="entry name" value="L-Asp_DH"/>
</dbReference>
<dbReference type="Pfam" id="PF01958">
    <property type="entry name" value="Asp_DH_C"/>
    <property type="match status" value="1"/>
</dbReference>
<gene>
    <name evidence="6 9" type="primary">nadX</name>
    <name evidence="9" type="ORF">RHODGE_RHODGE_00423</name>
</gene>
<keyword evidence="2 6" id="KW-0662">Pyridine nucleotide biosynthesis</keyword>
<feature type="binding site" evidence="6">
    <location>
        <position position="122"/>
    </location>
    <ligand>
        <name>NAD(+)</name>
        <dbReference type="ChEBI" id="CHEBI:57540"/>
    </ligand>
</feature>
<dbReference type="Pfam" id="PF03447">
    <property type="entry name" value="NAD_binding_3"/>
    <property type="match status" value="1"/>
</dbReference>
<comment type="catalytic activity">
    <reaction evidence="6">
        <text>L-aspartate + NADP(+) + H2O = oxaloacetate + NH4(+) + NADPH + H(+)</text>
        <dbReference type="Rhea" id="RHEA:11784"/>
        <dbReference type="ChEBI" id="CHEBI:15377"/>
        <dbReference type="ChEBI" id="CHEBI:15378"/>
        <dbReference type="ChEBI" id="CHEBI:16452"/>
        <dbReference type="ChEBI" id="CHEBI:28938"/>
        <dbReference type="ChEBI" id="CHEBI:29991"/>
        <dbReference type="ChEBI" id="CHEBI:57783"/>
        <dbReference type="ChEBI" id="CHEBI:58349"/>
        <dbReference type="EC" id="1.4.1.21"/>
    </reaction>
</comment>
<comment type="catalytic activity">
    <reaction evidence="6">
        <text>L-aspartate + NAD(+) + H2O = oxaloacetate + NH4(+) + NADH + H(+)</text>
        <dbReference type="Rhea" id="RHEA:11788"/>
        <dbReference type="ChEBI" id="CHEBI:15377"/>
        <dbReference type="ChEBI" id="CHEBI:15378"/>
        <dbReference type="ChEBI" id="CHEBI:16452"/>
        <dbReference type="ChEBI" id="CHEBI:28938"/>
        <dbReference type="ChEBI" id="CHEBI:29991"/>
        <dbReference type="ChEBI" id="CHEBI:57540"/>
        <dbReference type="ChEBI" id="CHEBI:57945"/>
        <dbReference type="EC" id="1.4.1.21"/>
    </reaction>
</comment>
<dbReference type="OrthoDB" id="8456681at2"/>
<dbReference type="Gene3D" id="3.40.50.720">
    <property type="entry name" value="NAD(P)-binding Rossmann-like Domain"/>
    <property type="match status" value="1"/>
</dbReference>
<evidence type="ECO:0000313" key="9">
    <source>
        <dbReference type="EMBL" id="VCU07119.1"/>
    </source>
</evidence>